<accession>A0A8H7BYN2</accession>
<dbReference type="Proteomes" id="UP000605846">
    <property type="component" value="Unassembled WGS sequence"/>
</dbReference>
<evidence type="ECO:0000259" key="3">
    <source>
        <dbReference type="Pfam" id="PF01764"/>
    </source>
</evidence>
<feature type="region of interest" description="Disordered" evidence="1">
    <location>
        <begin position="522"/>
        <end position="542"/>
    </location>
</feature>
<dbReference type="Pfam" id="PF01764">
    <property type="entry name" value="Lipase_3"/>
    <property type="match status" value="1"/>
</dbReference>
<keyword evidence="5" id="KW-1185">Reference proteome</keyword>
<feature type="domain" description="Fungal lipase-type" evidence="3">
    <location>
        <begin position="299"/>
        <end position="463"/>
    </location>
</feature>
<dbReference type="Gene3D" id="3.40.50.1820">
    <property type="entry name" value="alpha/beta hydrolase"/>
    <property type="match status" value="1"/>
</dbReference>
<dbReference type="EMBL" id="JABAYA010000011">
    <property type="protein sequence ID" value="KAF7731222.1"/>
    <property type="molecule type" value="Genomic_DNA"/>
</dbReference>
<keyword evidence="2" id="KW-1133">Transmembrane helix</keyword>
<dbReference type="CDD" id="cd00519">
    <property type="entry name" value="Lipase_3"/>
    <property type="match status" value="1"/>
</dbReference>
<name>A0A8H7BYN2_9FUNG</name>
<keyword evidence="2" id="KW-0472">Membrane</keyword>
<evidence type="ECO:0000313" key="4">
    <source>
        <dbReference type="EMBL" id="KAF7731222.1"/>
    </source>
</evidence>
<protein>
    <recommendedName>
        <fullName evidence="3">Fungal lipase-type domain-containing protein</fullName>
    </recommendedName>
</protein>
<dbReference type="OrthoDB" id="426718at2759"/>
<dbReference type="GO" id="GO:0006629">
    <property type="term" value="P:lipid metabolic process"/>
    <property type="evidence" value="ECO:0007669"/>
    <property type="project" value="InterPro"/>
</dbReference>
<gene>
    <name evidence="4" type="ORF">EC973_000638</name>
</gene>
<dbReference type="PANTHER" id="PTHR45856">
    <property type="entry name" value="ALPHA/BETA-HYDROLASES SUPERFAMILY PROTEIN"/>
    <property type="match status" value="1"/>
</dbReference>
<evidence type="ECO:0000313" key="5">
    <source>
        <dbReference type="Proteomes" id="UP000605846"/>
    </source>
</evidence>
<dbReference type="SUPFAM" id="SSF53474">
    <property type="entry name" value="alpha/beta-Hydrolases"/>
    <property type="match status" value="1"/>
</dbReference>
<dbReference type="InterPro" id="IPR029058">
    <property type="entry name" value="AB_hydrolase_fold"/>
</dbReference>
<dbReference type="InterPro" id="IPR051218">
    <property type="entry name" value="Sec_MonoDiacylglyc_Lipase"/>
</dbReference>
<evidence type="ECO:0000256" key="1">
    <source>
        <dbReference type="SAM" id="MobiDB-lite"/>
    </source>
</evidence>
<dbReference type="InterPro" id="IPR002921">
    <property type="entry name" value="Fungal_lipase-type"/>
</dbReference>
<dbReference type="PANTHER" id="PTHR45856:SF24">
    <property type="entry name" value="FUNGAL LIPASE-LIKE DOMAIN-CONTAINING PROTEIN"/>
    <property type="match status" value="1"/>
</dbReference>
<proteinExistence type="predicted"/>
<dbReference type="AlphaFoldDB" id="A0A8H7BYN2"/>
<reference evidence="4" key="1">
    <citation type="submission" date="2020-01" db="EMBL/GenBank/DDBJ databases">
        <title>Genome Sequencing of Three Apophysomyces-Like Fungal Strains Confirms a Novel Fungal Genus in the Mucoromycota with divergent Burkholderia-like Endosymbiotic Bacteria.</title>
        <authorList>
            <person name="Stajich J.E."/>
            <person name="Macias A.M."/>
            <person name="Carter-House D."/>
            <person name="Lovett B."/>
            <person name="Kasson L.R."/>
            <person name="Berry K."/>
            <person name="Grigoriev I."/>
            <person name="Chang Y."/>
            <person name="Spatafora J."/>
            <person name="Kasson M.T."/>
        </authorList>
    </citation>
    <scope>NUCLEOTIDE SEQUENCE</scope>
    <source>
        <strain evidence="4">NRRL A-21654</strain>
    </source>
</reference>
<organism evidence="4 5">
    <name type="scientific">Apophysomyces ossiformis</name>
    <dbReference type="NCBI Taxonomy" id="679940"/>
    <lineage>
        <taxon>Eukaryota</taxon>
        <taxon>Fungi</taxon>
        <taxon>Fungi incertae sedis</taxon>
        <taxon>Mucoromycota</taxon>
        <taxon>Mucoromycotina</taxon>
        <taxon>Mucoromycetes</taxon>
        <taxon>Mucorales</taxon>
        <taxon>Mucorineae</taxon>
        <taxon>Mucoraceae</taxon>
        <taxon>Apophysomyces</taxon>
    </lineage>
</organism>
<sequence length="622" mass="70360">MTRPLDDKLDGNKVTDTAHRDRQRNVYERFREFKRLAKESASLKGLTDVKHTETNVFGVPVSNASQWRTISTGILEPGRSKPRPYLDYVFSTYKNMFITFYFKWSMFLTSPLSSIAFLTIYPTLVIALLLFEIGLKVFMEVLGGNELAQYLSIQYGQGAPQLLLSDSTADLVSQTLPTLGKPLPEENFKSTRRRTFDLSIAQTFVILASLIYERNVDKVKEAYKIASQLAETQGSDFDEDSNDITDEEVQAQESLRESEARIRSIAGRWGLHFAGVTELKSLGGPYCGIFWSEAHPFIVIAFKGTTPTNYEEFLVDATLQRTDANAFLYGCCHEGFYESVFPTSGFGNEDLRNPYGAILEFVHNKAREIQAYLKTTQPVQVWITGHSLGAAMSSLLFARFLKCPEDLPSSLCTLRDCYVIGTPAVGNSEFASKFASYMNMPASRSSMLWRIINKADAICHVPPGYDSKTAGIYMSDMNFFNYSHVGHAIQLTHSWHSEPLKMYPSSYMPTLQVRVTLGAYDSNKTNGQQQSNGRAESSESANETAHRPEWLEYIANQSVVQKYVAPRLKAAQINPIKVIEMFYPFFMKDHIPCHYFEGLQRAREYYSNELKQLQAKQRKAAP</sequence>
<evidence type="ECO:0000256" key="2">
    <source>
        <dbReference type="SAM" id="Phobius"/>
    </source>
</evidence>
<keyword evidence="2" id="KW-0812">Transmembrane</keyword>
<feature type="transmembrane region" description="Helical" evidence="2">
    <location>
        <begin position="110"/>
        <end position="131"/>
    </location>
</feature>
<comment type="caution">
    <text evidence="4">The sequence shown here is derived from an EMBL/GenBank/DDBJ whole genome shotgun (WGS) entry which is preliminary data.</text>
</comment>